<dbReference type="AlphaFoldDB" id="L1J6G0"/>
<dbReference type="GeneID" id="17300824"/>
<name>L1J6G0_GUITC</name>
<dbReference type="KEGG" id="gtt:GUITHDRAFT_153068"/>
<sequence length="119" mass="13998">MQIKSDFDSEYIKNAFRERYCKSWSPCQKNNVLFPTYSDAFEEDLSSIFDCPKQMFNNAPLPQQDHRPVPCFCNAKLVSSLDDEDPVDEDEMMMYEYTESGQNISRVSYNKKMAKDVYK</sequence>
<reference evidence="2" key="3">
    <citation type="submission" date="2015-06" db="UniProtKB">
        <authorList>
            <consortium name="EnsemblProtists"/>
        </authorList>
    </citation>
    <scope>IDENTIFICATION</scope>
</reference>
<dbReference type="Proteomes" id="UP000011087">
    <property type="component" value="Unassembled WGS sequence"/>
</dbReference>
<protein>
    <submittedName>
        <fullName evidence="1 2">Uncharacterized protein</fullName>
    </submittedName>
</protein>
<evidence type="ECO:0000313" key="3">
    <source>
        <dbReference type="Proteomes" id="UP000011087"/>
    </source>
</evidence>
<evidence type="ECO:0000313" key="2">
    <source>
        <dbReference type="EnsemblProtists" id="EKX44128"/>
    </source>
</evidence>
<dbReference type="PaxDb" id="55529-EKX44128"/>
<dbReference type="EMBL" id="JH993006">
    <property type="protein sequence ID" value="EKX44128.1"/>
    <property type="molecule type" value="Genomic_DNA"/>
</dbReference>
<gene>
    <name evidence="1" type="ORF">GUITHDRAFT_153068</name>
</gene>
<organism evidence="1">
    <name type="scientific">Guillardia theta (strain CCMP2712)</name>
    <name type="common">Cryptophyte</name>
    <dbReference type="NCBI Taxonomy" id="905079"/>
    <lineage>
        <taxon>Eukaryota</taxon>
        <taxon>Cryptophyceae</taxon>
        <taxon>Pyrenomonadales</taxon>
        <taxon>Geminigeraceae</taxon>
        <taxon>Guillardia</taxon>
    </lineage>
</organism>
<proteinExistence type="predicted"/>
<dbReference type="HOGENOM" id="CLU_2065951_0_0_1"/>
<reference evidence="3" key="2">
    <citation type="submission" date="2012-11" db="EMBL/GenBank/DDBJ databases">
        <authorList>
            <person name="Kuo A."/>
            <person name="Curtis B.A."/>
            <person name="Tanifuji G."/>
            <person name="Burki F."/>
            <person name="Gruber A."/>
            <person name="Irimia M."/>
            <person name="Maruyama S."/>
            <person name="Arias M.C."/>
            <person name="Ball S.G."/>
            <person name="Gile G.H."/>
            <person name="Hirakawa Y."/>
            <person name="Hopkins J.F."/>
            <person name="Rensing S.A."/>
            <person name="Schmutz J."/>
            <person name="Symeonidi A."/>
            <person name="Elias M."/>
            <person name="Eveleigh R.J."/>
            <person name="Herman E.K."/>
            <person name="Klute M.J."/>
            <person name="Nakayama T."/>
            <person name="Obornik M."/>
            <person name="Reyes-Prieto A."/>
            <person name="Armbrust E.V."/>
            <person name="Aves S.J."/>
            <person name="Beiko R.G."/>
            <person name="Coutinho P."/>
            <person name="Dacks J.B."/>
            <person name="Durnford D.G."/>
            <person name="Fast N.M."/>
            <person name="Green B.R."/>
            <person name="Grisdale C."/>
            <person name="Hempe F."/>
            <person name="Henrissat B."/>
            <person name="Hoppner M.P."/>
            <person name="Ishida K.-I."/>
            <person name="Kim E."/>
            <person name="Koreny L."/>
            <person name="Kroth P.G."/>
            <person name="Liu Y."/>
            <person name="Malik S.-B."/>
            <person name="Maier U.G."/>
            <person name="McRose D."/>
            <person name="Mock T."/>
            <person name="Neilson J.A."/>
            <person name="Onodera N.T."/>
            <person name="Poole A.M."/>
            <person name="Pritham E.J."/>
            <person name="Richards T.A."/>
            <person name="Rocap G."/>
            <person name="Roy S.W."/>
            <person name="Sarai C."/>
            <person name="Schaack S."/>
            <person name="Shirato S."/>
            <person name="Slamovits C.H."/>
            <person name="Spencer D.F."/>
            <person name="Suzuki S."/>
            <person name="Worden A.Z."/>
            <person name="Zauner S."/>
            <person name="Barry K."/>
            <person name="Bell C."/>
            <person name="Bharti A.K."/>
            <person name="Crow J.A."/>
            <person name="Grimwood J."/>
            <person name="Kramer R."/>
            <person name="Lindquist E."/>
            <person name="Lucas S."/>
            <person name="Salamov A."/>
            <person name="McFadden G.I."/>
            <person name="Lane C.E."/>
            <person name="Keeling P.J."/>
            <person name="Gray M.W."/>
            <person name="Grigoriev I.V."/>
            <person name="Archibald J.M."/>
        </authorList>
    </citation>
    <scope>NUCLEOTIDE SEQUENCE</scope>
    <source>
        <strain evidence="3">CCMP2712</strain>
    </source>
</reference>
<dbReference type="RefSeq" id="XP_005831108.1">
    <property type="nucleotide sequence ID" value="XM_005831051.1"/>
</dbReference>
<accession>L1J6G0</accession>
<keyword evidence="3" id="KW-1185">Reference proteome</keyword>
<dbReference type="EnsemblProtists" id="EKX44128">
    <property type="protein sequence ID" value="EKX44128"/>
    <property type="gene ID" value="GUITHDRAFT_153068"/>
</dbReference>
<reference evidence="1 3" key="1">
    <citation type="journal article" date="2012" name="Nature">
        <title>Algal genomes reveal evolutionary mosaicism and the fate of nucleomorphs.</title>
        <authorList>
            <consortium name="DOE Joint Genome Institute"/>
            <person name="Curtis B.A."/>
            <person name="Tanifuji G."/>
            <person name="Burki F."/>
            <person name="Gruber A."/>
            <person name="Irimia M."/>
            <person name="Maruyama S."/>
            <person name="Arias M.C."/>
            <person name="Ball S.G."/>
            <person name="Gile G.H."/>
            <person name="Hirakawa Y."/>
            <person name="Hopkins J.F."/>
            <person name="Kuo A."/>
            <person name="Rensing S.A."/>
            <person name="Schmutz J."/>
            <person name="Symeonidi A."/>
            <person name="Elias M."/>
            <person name="Eveleigh R.J."/>
            <person name="Herman E.K."/>
            <person name="Klute M.J."/>
            <person name="Nakayama T."/>
            <person name="Obornik M."/>
            <person name="Reyes-Prieto A."/>
            <person name="Armbrust E.V."/>
            <person name="Aves S.J."/>
            <person name="Beiko R.G."/>
            <person name="Coutinho P."/>
            <person name="Dacks J.B."/>
            <person name="Durnford D.G."/>
            <person name="Fast N.M."/>
            <person name="Green B.R."/>
            <person name="Grisdale C.J."/>
            <person name="Hempel F."/>
            <person name="Henrissat B."/>
            <person name="Hoppner M.P."/>
            <person name="Ishida K."/>
            <person name="Kim E."/>
            <person name="Koreny L."/>
            <person name="Kroth P.G."/>
            <person name="Liu Y."/>
            <person name="Malik S.B."/>
            <person name="Maier U.G."/>
            <person name="McRose D."/>
            <person name="Mock T."/>
            <person name="Neilson J.A."/>
            <person name="Onodera N.T."/>
            <person name="Poole A.M."/>
            <person name="Pritham E.J."/>
            <person name="Richards T.A."/>
            <person name="Rocap G."/>
            <person name="Roy S.W."/>
            <person name="Sarai C."/>
            <person name="Schaack S."/>
            <person name="Shirato S."/>
            <person name="Slamovits C.H."/>
            <person name="Spencer D.F."/>
            <person name="Suzuki S."/>
            <person name="Worden A.Z."/>
            <person name="Zauner S."/>
            <person name="Barry K."/>
            <person name="Bell C."/>
            <person name="Bharti A.K."/>
            <person name="Crow J.A."/>
            <person name="Grimwood J."/>
            <person name="Kramer R."/>
            <person name="Lindquist E."/>
            <person name="Lucas S."/>
            <person name="Salamov A."/>
            <person name="McFadden G.I."/>
            <person name="Lane C.E."/>
            <person name="Keeling P.J."/>
            <person name="Gray M.W."/>
            <person name="Grigoriev I.V."/>
            <person name="Archibald J.M."/>
        </authorList>
    </citation>
    <scope>NUCLEOTIDE SEQUENCE</scope>
    <source>
        <strain evidence="1 3">CCMP2712</strain>
    </source>
</reference>
<evidence type="ECO:0000313" key="1">
    <source>
        <dbReference type="EMBL" id="EKX44128.1"/>
    </source>
</evidence>